<evidence type="ECO:0008006" key="4">
    <source>
        <dbReference type="Google" id="ProtNLM"/>
    </source>
</evidence>
<evidence type="ECO:0000313" key="2">
    <source>
        <dbReference type="EMBL" id="KAL1870279.1"/>
    </source>
</evidence>
<keyword evidence="3" id="KW-1185">Reference proteome</keyword>
<name>A0ABR3X2X3_9PEZI</name>
<evidence type="ECO:0000313" key="3">
    <source>
        <dbReference type="Proteomes" id="UP001586593"/>
    </source>
</evidence>
<sequence>MSSSYSVPADRPGRIRLVCSVPYNREPGPKSTASQGNAVSAPTVNLQPSSALDPTQVVPQRKIVCKGSTCKDDSKSDRLRKKYRLDHEAAAPVQNRSDVAMNDKSAQNWLEYITDEVKKLPFAYQERIRQYLCKQAEAHRAADAAVAEEAAKAEASINQKDTKFEILITQFDIVIEIGKHLKPKDILNLYCISRTFHAMVDQYLASTIRTWAEAMAPASARTFPYELYRDGYIADPAGRIQPLPLSSVLRVLGATGSPNDMPSGPSNGPPAVRLVPSLKWLQMVSARETRVRDILACLARAGHRTPPTTHDTLTKLWLITDVPVSNQRRAMIQNKNFFSDEDLYNAQIFFTKIELRFTDPIYGLADGTHIKALLGQRDGFSTVWRVLRRKTFTCMKEVLVMILRYDIPPTQNQLEADLPIFGVPAREQGNVRREWWGVGTQMLMRPDELVIEEAVRRQLGLEYHLEAMLAYGRVDLATGRNLAPTLEELYMSDEELDDVPPDLERGIQGGCGNVPFNDWEWTPVQARKANWDNLAQKEKDAILRHENDEILRSLAWEIGSDNEPEPAKMSWTEFAARLEENGGELSKDTREDEAHHISTPSEVPIISTSNENWASMEPSVNNYGIDADSQTTGSRNVSFGSTNSASTMLTASSELSGSTAATAVSGGDAEHFGNVEDGGPALHTGAHTTNAATPTGLTEEEIAANEEWIATIENWEASDGGVWNDWFGYLIGANEAALAAHGNAGHENYGDIGYVEDIDDEENFNYDDDVTMAGDEEQDESREDVLRNYYRKF</sequence>
<gene>
    <name evidence="2" type="ORF">VTK73DRAFT_2693</name>
</gene>
<dbReference type="EMBL" id="JAZHXJ010000178">
    <property type="protein sequence ID" value="KAL1870279.1"/>
    <property type="molecule type" value="Genomic_DNA"/>
</dbReference>
<feature type="region of interest" description="Disordered" evidence="1">
    <location>
        <begin position="23"/>
        <end position="53"/>
    </location>
</feature>
<reference evidence="2 3" key="1">
    <citation type="journal article" date="2024" name="Commun. Biol.">
        <title>Comparative genomic analysis of thermophilic fungi reveals convergent evolutionary adaptations and gene losses.</title>
        <authorList>
            <person name="Steindorff A.S."/>
            <person name="Aguilar-Pontes M.V."/>
            <person name="Robinson A.J."/>
            <person name="Andreopoulos B."/>
            <person name="LaButti K."/>
            <person name="Kuo A."/>
            <person name="Mondo S."/>
            <person name="Riley R."/>
            <person name="Otillar R."/>
            <person name="Haridas S."/>
            <person name="Lipzen A."/>
            <person name="Grimwood J."/>
            <person name="Schmutz J."/>
            <person name="Clum A."/>
            <person name="Reid I.D."/>
            <person name="Moisan M.C."/>
            <person name="Butler G."/>
            <person name="Nguyen T.T.M."/>
            <person name="Dewar K."/>
            <person name="Conant G."/>
            <person name="Drula E."/>
            <person name="Henrissat B."/>
            <person name="Hansel C."/>
            <person name="Singer S."/>
            <person name="Hutchinson M.I."/>
            <person name="de Vries R.P."/>
            <person name="Natvig D.O."/>
            <person name="Powell A.J."/>
            <person name="Tsang A."/>
            <person name="Grigoriev I.V."/>
        </authorList>
    </citation>
    <scope>NUCLEOTIDE SEQUENCE [LARGE SCALE GENOMIC DNA]</scope>
    <source>
        <strain evidence="2 3">ATCC 24622</strain>
    </source>
</reference>
<accession>A0ABR3X2X3</accession>
<feature type="compositionally biased region" description="Polar residues" evidence="1">
    <location>
        <begin position="31"/>
        <end position="53"/>
    </location>
</feature>
<comment type="caution">
    <text evidence="2">The sequence shown here is derived from an EMBL/GenBank/DDBJ whole genome shotgun (WGS) entry which is preliminary data.</text>
</comment>
<proteinExistence type="predicted"/>
<protein>
    <recommendedName>
        <fullName evidence="4">F-box domain-containing protein</fullName>
    </recommendedName>
</protein>
<organism evidence="2 3">
    <name type="scientific">Phialemonium thermophilum</name>
    <dbReference type="NCBI Taxonomy" id="223376"/>
    <lineage>
        <taxon>Eukaryota</taxon>
        <taxon>Fungi</taxon>
        <taxon>Dikarya</taxon>
        <taxon>Ascomycota</taxon>
        <taxon>Pezizomycotina</taxon>
        <taxon>Sordariomycetes</taxon>
        <taxon>Sordariomycetidae</taxon>
        <taxon>Cephalothecales</taxon>
        <taxon>Cephalothecaceae</taxon>
        <taxon>Phialemonium</taxon>
    </lineage>
</organism>
<dbReference type="Proteomes" id="UP001586593">
    <property type="component" value="Unassembled WGS sequence"/>
</dbReference>
<evidence type="ECO:0000256" key="1">
    <source>
        <dbReference type="SAM" id="MobiDB-lite"/>
    </source>
</evidence>